<evidence type="ECO:0000313" key="1">
    <source>
        <dbReference type="EMBL" id="RCW66977.1"/>
    </source>
</evidence>
<dbReference type="RefSeq" id="WP_170132963.1">
    <property type="nucleotide sequence ID" value="NZ_QPJJ01000008.1"/>
</dbReference>
<reference evidence="1 2" key="1">
    <citation type="submission" date="2018-07" db="EMBL/GenBank/DDBJ databases">
        <title>Genomic Encyclopedia of Type Strains, Phase IV (KMG-IV): sequencing the most valuable type-strain genomes for metagenomic binning, comparative biology and taxonomic classification.</title>
        <authorList>
            <person name="Goeker M."/>
        </authorList>
    </citation>
    <scope>NUCLEOTIDE SEQUENCE [LARGE SCALE GENOMIC DNA]</scope>
    <source>
        <strain evidence="1 2">DSM 27696</strain>
    </source>
</reference>
<accession>A0A368XKF8</accession>
<dbReference type="EMBL" id="QPJJ01000008">
    <property type="protein sequence ID" value="RCW66977.1"/>
    <property type="molecule type" value="Genomic_DNA"/>
</dbReference>
<organism evidence="1 2">
    <name type="scientific">Saliterribacillus persicus</name>
    <dbReference type="NCBI Taxonomy" id="930114"/>
    <lineage>
        <taxon>Bacteria</taxon>
        <taxon>Bacillati</taxon>
        <taxon>Bacillota</taxon>
        <taxon>Bacilli</taxon>
        <taxon>Bacillales</taxon>
        <taxon>Bacillaceae</taxon>
        <taxon>Saliterribacillus</taxon>
    </lineage>
</organism>
<evidence type="ECO:0000313" key="2">
    <source>
        <dbReference type="Proteomes" id="UP000252585"/>
    </source>
</evidence>
<dbReference type="AlphaFoldDB" id="A0A368XKF8"/>
<dbReference type="Proteomes" id="UP000252585">
    <property type="component" value="Unassembled WGS sequence"/>
</dbReference>
<proteinExistence type="predicted"/>
<name>A0A368XKF8_9BACI</name>
<keyword evidence="2" id="KW-1185">Reference proteome</keyword>
<sequence>MHQAHGVGYAEYGSKLDQRLEIEKERYESHVQSQKLISELDRQVHR</sequence>
<comment type="caution">
    <text evidence="1">The sequence shown here is derived from an EMBL/GenBank/DDBJ whole genome shotgun (WGS) entry which is preliminary data.</text>
</comment>
<dbReference type="Pfam" id="PF26149">
    <property type="entry name" value="YuzK"/>
    <property type="match status" value="1"/>
</dbReference>
<protein>
    <submittedName>
        <fullName evidence="1">Uncharacterized protein</fullName>
    </submittedName>
</protein>
<dbReference type="InterPro" id="IPR058676">
    <property type="entry name" value="YuzK"/>
</dbReference>
<gene>
    <name evidence="1" type="ORF">DFR57_10873</name>
</gene>